<evidence type="ECO:0000256" key="4">
    <source>
        <dbReference type="RuleBase" id="RU000722"/>
    </source>
</evidence>
<reference evidence="6 7" key="1">
    <citation type="submission" date="2024-10" db="EMBL/GenBank/DDBJ databases">
        <authorList>
            <person name="Kim D."/>
        </authorList>
    </citation>
    <scope>NUCLEOTIDE SEQUENCE [LARGE SCALE GENOMIC DNA]</scope>
    <source>
        <strain evidence="6">BH-2024</strain>
    </source>
</reference>
<dbReference type="HAMAP" id="MF_01217">
    <property type="entry name" value="Acyl_carrier"/>
    <property type="match status" value="1"/>
</dbReference>
<dbReference type="SUPFAM" id="SSF47336">
    <property type="entry name" value="ACP-like"/>
    <property type="match status" value="1"/>
</dbReference>
<dbReference type="InterPro" id="IPR036736">
    <property type="entry name" value="ACP-like_sf"/>
</dbReference>
<comment type="similarity">
    <text evidence="1">Belongs to the acyl carrier protein (ACP) family.</text>
</comment>
<dbReference type="Gene3D" id="1.10.1200.10">
    <property type="entry name" value="ACP-like"/>
    <property type="match status" value="1"/>
</dbReference>
<comment type="caution">
    <text evidence="6">The sequence shown here is derived from an EMBL/GenBank/DDBJ whole genome shotgun (WGS) entry which is preliminary data.</text>
</comment>
<dbReference type="PROSITE" id="PS50075">
    <property type="entry name" value="CARRIER"/>
    <property type="match status" value="1"/>
</dbReference>
<evidence type="ECO:0000313" key="6">
    <source>
        <dbReference type="EMBL" id="KAL3117889.1"/>
    </source>
</evidence>
<evidence type="ECO:0000256" key="2">
    <source>
        <dbReference type="ARBA" id="ARBA00022450"/>
    </source>
</evidence>
<name>A0ABD2LRW4_9BILA</name>
<dbReference type="InterPro" id="IPR003231">
    <property type="entry name" value="ACP"/>
</dbReference>
<keyword evidence="2 4" id="KW-0596">Phosphopantetheine</keyword>
<organism evidence="6 7">
    <name type="scientific">Heterodera trifolii</name>
    <dbReference type="NCBI Taxonomy" id="157864"/>
    <lineage>
        <taxon>Eukaryota</taxon>
        <taxon>Metazoa</taxon>
        <taxon>Ecdysozoa</taxon>
        <taxon>Nematoda</taxon>
        <taxon>Chromadorea</taxon>
        <taxon>Rhabditida</taxon>
        <taxon>Tylenchina</taxon>
        <taxon>Tylenchomorpha</taxon>
        <taxon>Tylenchoidea</taxon>
        <taxon>Heteroderidae</taxon>
        <taxon>Heteroderinae</taxon>
        <taxon>Heterodera</taxon>
    </lineage>
</organism>
<keyword evidence="3" id="KW-0597">Phosphoprotein</keyword>
<evidence type="ECO:0000313" key="7">
    <source>
        <dbReference type="Proteomes" id="UP001620626"/>
    </source>
</evidence>
<dbReference type="GO" id="GO:0006633">
    <property type="term" value="P:fatty acid biosynthetic process"/>
    <property type="evidence" value="ECO:0007669"/>
    <property type="project" value="UniProtKB-KW"/>
</dbReference>
<evidence type="ECO:0000256" key="1">
    <source>
        <dbReference type="ARBA" id="ARBA00010930"/>
    </source>
</evidence>
<accession>A0ABD2LRW4</accession>
<dbReference type="PANTHER" id="PTHR20863:SF27">
    <property type="entry name" value="ACYL CARRIER PROTEIN"/>
    <property type="match status" value="1"/>
</dbReference>
<keyword evidence="4" id="KW-0276">Fatty acid metabolism</keyword>
<dbReference type="Proteomes" id="UP001620626">
    <property type="component" value="Unassembled WGS sequence"/>
</dbReference>
<keyword evidence="4" id="KW-0443">Lipid metabolism</keyword>
<dbReference type="PANTHER" id="PTHR20863">
    <property type="entry name" value="ACYL CARRIER PROTEIN"/>
    <property type="match status" value="1"/>
</dbReference>
<keyword evidence="7" id="KW-1185">Reference proteome</keyword>
<dbReference type="Pfam" id="PF00550">
    <property type="entry name" value="PP-binding"/>
    <property type="match status" value="1"/>
</dbReference>
<protein>
    <recommendedName>
        <fullName evidence="4">Acyl carrier protein</fullName>
    </recommendedName>
</protein>
<keyword evidence="4" id="KW-0275">Fatty acid biosynthesis</keyword>
<sequence>MLLSGRLSRAFSPQFLRSGTFCLGTTSNSAAQLATMMVGGGGGGCGNAGCAAAVVVARRPYSIEFRGQGWKAPDTSRTRNVIPPTPMSEQDCAERVLKTIRGWDRFPADRADKLTMDARFVEDLGLDSLDLVEITLAVEDEFEWEIEDDVAHAFKTVRDVYNYVAEREMVTDNEGI</sequence>
<gene>
    <name evidence="6" type="ORF">niasHT_000039</name>
</gene>
<feature type="domain" description="Carrier" evidence="5">
    <location>
        <begin position="90"/>
        <end position="168"/>
    </location>
</feature>
<dbReference type="InterPro" id="IPR009081">
    <property type="entry name" value="PP-bd_ACP"/>
</dbReference>
<dbReference type="AlphaFoldDB" id="A0ABD2LRW4"/>
<proteinExistence type="inferred from homology"/>
<evidence type="ECO:0000259" key="5">
    <source>
        <dbReference type="PROSITE" id="PS50075"/>
    </source>
</evidence>
<dbReference type="EMBL" id="JBICBT010000302">
    <property type="protein sequence ID" value="KAL3117889.1"/>
    <property type="molecule type" value="Genomic_DNA"/>
</dbReference>
<comment type="function">
    <text evidence="4">Carrier of the growing fatty acid chain in fatty acid biosynthesis.</text>
</comment>
<keyword evidence="4" id="KW-0444">Lipid biosynthesis</keyword>
<evidence type="ECO:0000256" key="3">
    <source>
        <dbReference type="ARBA" id="ARBA00022553"/>
    </source>
</evidence>